<dbReference type="PANTHER" id="PTHR23537:SF1">
    <property type="entry name" value="SUGAR TRANSPORTER"/>
    <property type="match status" value="1"/>
</dbReference>
<feature type="domain" description="Major facilitator superfamily (MFS) profile" evidence="5">
    <location>
        <begin position="210"/>
        <end position="387"/>
    </location>
</feature>
<dbReference type="InterPro" id="IPR010645">
    <property type="entry name" value="MFS_4"/>
</dbReference>
<evidence type="ECO:0000313" key="6">
    <source>
        <dbReference type="EMBL" id="ENX37888.1"/>
    </source>
</evidence>
<reference evidence="6 7" key="1">
    <citation type="submission" date="2013-02" db="EMBL/GenBank/DDBJ databases">
        <title>The Genome Sequence of Acinetobacter sp. NIPH 3623.</title>
        <authorList>
            <consortium name="The Broad Institute Genome Sequencing Platform"/>
            <consortium name="The Broad Institute Genome Sequencing Center for Infectious Disease"/>
            <person name="Cerqueira G."/>
            <person name="Feldgarden M."/>
            <person name="Courvalin P."/>
            <person name="Perichon B."/>
            <person name="Grillot-Courvalin C."/>
            <person name="Clermont D."/>
            <person name="Rocha E."/>
            <person name="Yoon E.-J."/>
            <person name="Nemec A."/>
            <person name="Walker B."/>
            <person name="Young S.K."/>
            <person name="Zeng Q."/>
            <person name="Gargeya S."/>
            <person name="Fitzgerald M."/>
            <person name="Haas B."/>
            <person name="Abouelleil A."/>
            <person name="Alvarado L."/>
            <person name="Arachchi H.M."/>
            <person name="Berlin A.M."/>
            <person name="Chapman S.B."/>
            <person name="Dewar J."/>
            <person name="Goldberg J."/>
            <person name="Griggs A."/>
            <person name="Gujja S."/>
            <person name="Hansen M."/>
            <person name="Howarth C."/>
            <person name="Imamovic A."/>
            <person name="Larimer J."/>
            <person name="McCowan C."/>
            <person name="Murphy C."/>
            <person name="Neiman D."/>
            <person name="Pearson M."/>
            <person name="Priest M."/>
            <person name="Roberts A."/>
            <person name="Saif S."/>
            <person name="Shea T."/>
            <person name="Sisk P."/>
            <person name="Sykes S."/>
            <person name="Wortman J."/>
            <person name="Nusbaum C."/>
            <person name="Birren B."/>
        </authorList>
    </citation>
    <scope>NUCLEOTIDE SEQUENCE [LARGE SCALE GENOMIC DNA]</scope>
    <source>
        <strain evidence="6 7">NIPH 3623</strain>
    </source>
</reference>
<keyword evidence="2 4" id="KW-1133">Transmembrane helix</keyword>
<evidence type="ECO:0000259" key="5">
    <source>
        <dbReference type="PROSITE" id="PS50850"/>
    </source>
</evidence>
<dbReference type="STRING" id="1217698.F888_02068"/>
<accession>N9PWG7</accession>
<feature type="transmembrane region" description="Helical" evidence="4">
    <location>
        <begin position="273"/>
        <end position="293"/>
    </location>
</feature>
<evidence type="ECO:0000256" key="1">
    <source>
        <dbReference type="ARBA" id="ARBA00022692"/>
    </source>
</evidence>
<dbReference type="AlphaFoldDB" id="N9PWG7"/>
<name>N9PWG7_9GAMM</name>
<evidence type="ECO:0000256" key="3">
    <source>
        <dbReference type="ARBA" id="ARBA00023136"/>
    </source>
</evidence>
<feature type="transmembrane region" description="Helical" evidence="4">
    <location>
        <begin position="170"/>
        <end position="191"/>
    </location>
</feature>
<feature type="transmembrane region" description="Helical" evidence="4">
    <location>
        <begin position="79"/>
        <end position="100"/>
    </location>
</feature>
<feature type="transmembrane region" description="Helical" evidence="4">
    <location>
        <begin position="332"/>
        <end position="351"/>
    </location>
</feature>
<dbReference type="Proteomes" id="UP000013200">
    <property type="component" value="Unassembled WGS sequence"/>
</dbReference>
<feature type="transmembrane region" description="Helical" evidence="4">
    <location>
        <begin position="141"/>
        <end position="164"/>
    </location>
</feature>
<dbReference type="SUPFAM" id="SSF103473">
    <property type="entry name" value="MFS general substrate transporter"/>
    <property type="match status" value="1"/>
</dbReference>
<evidence type="ECO:0000256" key="2">
    <source>
        <dbReference type="ARBA" id="ARBA00022989"/>
    </source>
</evidence>
<dbReference type="GO" id="GO:0022857">
    <property type="term" value="F:transmembrane transporter activity"/>
    <property type="evidence" value="ECO:0007669"/>
    <property type="project" value="InterPro"/>
</dbReference>
<evidence type="ECO:0000256" key="4">
    <source>
        <dbReference type="SAM" id="Phobius"/>
    </source>
</evidence>
<evidence type="ECO:0000313" key="7">
    <source>
        <dbReference type="Proteomes" id="UP000013200"/>
    </source>
</evidence>
<keyword evidence="3 4" id="KW-0472">Membrane</keyword>
<protein>
    <recommendedName>
        <fullName evidence="5">Major facilitator superfamily (MFS) profile domain-containing protein</fullName>
    </recommendedName>
</protein>
<dbReference type="HOGENOM" id="CLU_001265_7_2_6"/>
<feature type="transmembrane region" description="Helical" evidence="4">
    <location>
        <begin position="12"/>
        <end position="35"/>
    </location>
</feature>
<gene>
    <name evidence="6" type="ORF">F888_02068</name>
</gene>
<proteinExistence type="predicted"/>
<dbReference type="Pfam" id="PF06779">
    <property type="entry name" value="MFS_4"/>
    <property type="match status" value="1"/>
</dbReference>
<feature type="transmembrane region" description="Helical" evidence="4">
    <location>
        <begin position="106"/>
        <end position="129"/>
    </location>
</feature>
<dbReference type="CDD" id="cd06180">
    <property type="entry name" value="MFS_YjiJ"/>
    <property type="match status" value="1"/>
</dbReference>
<sequence length="387" mass="40994">MSRMNTAISKQGPLKSAFSAALIIAIGMGFGRFAFTAVYPHMIAEGILSLHSASIAASANYAGYLFGALFAIKIQSQHSYATSVFATIGTTLCLILLAYVDSASVIIFIRGLAGVLSAFAMVSASLWLLQQQKQSHQAPILYAGVGLGITLSAELLVFGTQLGWQSKSLWLFLGASSLILGLVAIAGLSRAQPRSAFESNLSHSYVKAPKAIALIMIYALAGFGYIITATYLPLLVKQALPNIEAAHIWAIFGLGAIPSCFFWHYLHDRLGTRVALSSNLGLQAIGVVLPIIIPTAWGYLLSALLVGGTFMGTVTIAMPVAQRITRQSKTNLIAIMTVVYGLGQIIGPIIANTLFSMYHTLDSSLITAATALLIATLISLKSAESIH</sequence>
<feature type="transmembrane region" description="Helical" evidence="4">
    <location>
        <begin position="47"/>
        <end position="72"/>
    </location>
</feature>
<dbReference type="PANTHER" id="PTHR23537">
    <property type="match status" value="1"/>
</dbReference>
<keyword evidence="1 4" id="KW-0812">Transmembrane</keyword>
<feature type="transmembrane region" description="Helical" evidence="4">
    <location>
        <begin position="299"/>
        <end position="320"/>
    </location>
</feature>
<dbReference type="GO" id="GO:0005886">
    <property type="term" value="C:plasma membrane"/>
    <property type="evidence" value="ECO:0007669"/>
    <property type="project" value="TreeGrafter"/>
</dbReference>
<feature type="transmembrane region" description="Helical" evidence="4">
    <location>
        <begin position="212"/>
        <end position="234"/>
    </location>
</feature>
<dbReference type="PROSITE" id="PS50850">
    <property type="entry name" value="MFS"/>
    <property type="match status" value="1"/>
</dbReference>
<dbReference type="Gene3D" id="1.20.1250.20">
    <property type="entry name" value="MFS general substrate transporter like domains"/>
    <property type="match status" value="2"/>
</dbReference>
<feature type="transmembrane region" description="Helical" evidence="4">
    <location>
        <begin position="363"/>
        <end position="380"/>
    </location>
</feature>
<dbReference type="InterPro" id="IPR020846">
    <property type="entry name" value="MFS_dom"/>
</dbReference>
<feature type="transmembrane region" description="Helical" evidence="4">
    <location>
        <begin position="246"/>
        <end position="266"/>
    </location>
</feature>
<dbReference type="EMBL" id="APSA01000006">
    <property type="protein sequence ID" value="ENX37888.1"/>
    <property type="molecule type" value="Genomic_DNA"/>
</dbReference>
<keyword evidence="7" id="KW-1185">Reference proteome</keyword>
<dbReference type="PATRIC" id="fig|1217698.3.peg.2011"/>
<comment type="caution">
    <text evidence="6">The sequence shown here is derived from an EMBL/GenBank/DDBJ whole genome shotgun (WGS) entry which is preliminary data.</text>
</comment>
<organism evidence="6 7">
    <name type="scientific">Acinetobacter courvalinii</name>
    <dbReference type="NCBI Taxonomy" id="280147"/>
    <lineage>
        <taxon>Bacteria</taxon>
        <taxon>Pseudomonadati</taxon>
        <taxon>Pseudomonadota</taxon>
        <taxon>Gammaproteobacteria</taxon>
        <taxon>Moraxellales</taxon>
        <taxon>Moraxellaceae</taxon>
        <taxon>Acinetobacter</taxon>
    </lineage>
</organism>
<dbReference type="InterPro" id="IPR036259">
    <property type="entry name" value="MFS_trans_sf"/>
</dbReference>